<feature type="region of interest" description="Disordered" evidence="1">
    <location>
        <begin position="243"/>
        <end position="262"/>
    </location>
</feature>
<dbReference type="Gene3D" id="3.40.50.1110">
    <property type="entry name" value="SGNH hydrolase"/>
    <property type="match status" value="1"/>
</dbReference>
<feature type="domain" description="SGNH hydrolase-type esterase" evidence="2">
    <location>
        <begin position="10"/>
        <end position="188"/>
    </location>
</feature>
<proteinExistence type="predicted"/>
<accession>A0ABT9BMV7</accession>
<protein>
    <submittedName>
        <fullName evidence="3">SGNH/GDSL hydrolase family protein</fullName>
        <ecNumber evidence="3">3.1.-.-</ecNumber>
    </submittedName>
</protein>
<keyword evidence="3" id="KW-0378">Hydrolase</keyword>
<dbReference type="SUPFAM" id="SSF52266">
    <property type="entry name" value="SGNH hydrolase"/>
    <property type="match status" value="1"/>
</dbReference>
<dbReference type="EMBL" id="JAUQUB010000001">
    <property type="protein sequence ID" value="MDO7882366.1"/>
    <property type="molecule type" value="Genomic_DNA"/>
</dbReference>
<dbReference type="Pfam" id="PF13472">
    <property type="entry name" value="Lipase_GDSL_2"/>
    <property type="match status" value="1"/>
</dbReference>
<dbReference type="InterPro" id="IPR013830">
    <property type="entry name" value="SGNH_hydro"/>
</dbReference>
<dbReference type="PANTHER" id="PTHR43784:SF2">
    <property type="entry name" value="GDSL-LIKE LIPASE_ACYLHYDROLASE, PUTATIVE (AFU_ORTHOLOGUE AFUA_2G00820)-RELATED"/>
    <property type="match status" value="1"/>
</dbReference>
<dbReference type="Proteomes" id="UP001241072">
    <property type="component" value="Unassembled WGS sequence"/>
</dbReference>
<dbReference type="InterPro" id="IPR036514">
    <property type="entry name" value="SGNH_hydro_sf"/>
</dbReference>
<evidence type="ECO:0000259" key="2">
    <source>
        <dbReference type="Pfam" id="PF13472"/>
    </source>
</evidence>
<reference evidence="3 4" key="1">
    <citation type="submission" date="2023-07" db="EMBL/GenBank/DDBJ databases">
        <title>Protaetiibacter sp. nov WY-16 isolated from soil.</title>
        <authorList>
            <person name="Liu B."/>
            <person name="Wan Y."/>
        </authorList>
    </citation>
    <scope>NUCLEOTIDE SEQUENCE [LARGE SCALE GENOMIC DNA]</scope>
    <source>
        <strain evidence="3 4">WY-16</strain>
    </source>
</reference>
<organism evidence="3 4">
    <name type="scientific">Antiquaquibacter soli</name>
    <dbReference type="NCBI Taxonomy" id="3064523"/>
    <lineage>
        <taxon>Bacteria</taxon>
        <taxon>Bacillati</taxon>
        <taxon>Actinomycetota</taxon>
        <taxon>Actinomycetes</taxon>
        <taxon>Micrococcales</taxon>
        <taxon>Microbacteriaceae</taxon>
        <taxon>Antiquaquibacter</taxon>
    </lineage>
</organism>
<sequence length="262" mass="28311">MALHWTRFVALGDSITEGFCDPIVGSGEPWLGWADRLAGILDGNAKLRGAPFAFANLGVRGRRVRHVVDDQVPAAIGLGADLVSILIGGNDLMTPKADPDSLAAEVESGVAALRRSGADVLLATCFDPRFAFFLKPLRGRAAVYNANLWSIARTHGTFTLDLWGVRELQARSMWAEDRVHLAPAGHRLLALRAAHSLGVPYFELAPRTPDAPTAPTPSTPSTLLSWTQHYALPWIGRRLRGVSTGDGMPPKLPHLIPVSPRR</sequence>
<evidence type="ECO:0000313" key="3">
    <source>
        <dbReference type="EMBL" id="MDO7882366.1"/>
    </source>
</evidence>
<dbReference type="RefSeq" id="WP_305002744.1">
    <property type="nucleotide sequence ID" value="NZ_JAUQUB010000001.1"/>
</dbReference>
<evidence type="ECO:0000313" key="4">
    <source>
        <dbReference type="Proteomes" id="UP001241072"/>
    </source>
</evidence>
<gene>
    <name evidence="3" type="ORF">Q5716_09040</name>
</gene>
<keyword evidence="4" id="KW-1185">Reference proteome</keyword>
<dbReference type="CDD" id="cd01832">
    <property type="entry name" value="SGNH_hydrolase_like_1"/>
    <property type="match status" value="1"/>
</dbReference>
<dbReference type="InterPro" id="IPR053140">
    <property type="entry name" value="GDSL_Rv0518-like"/>
</dbReference>
<name>A0ABT9BMV7_9MICO</name>
<evidence type="ECO:0000256" key="1">
    <source>
        <dbReference type="SAM" id="MobiDB-lite"/>
    </source>
</evidence>
<dbReference type="PANTHER" id="PTHR43784">
    <property type="entry name" value="GDSL-LIKE LIPASE/ACYLHYDROLASE, PUTATIVE (AFU_ORTHOLOGUE AFUA_2G00820)-RELATED"/>
    <property type="match status" value="1"/>
</dbReference>
<comment type="caution">
    <text evidence="3">The sequence shown here is derived from an EMBL/GenBank/DDBJ whole genome shotgun (WGS) entry which is preliminary data.</text>
</comment>
<dbReference type="GO" id="GO:0016787">
    <property type="term" value="F:hydrolase activity"/>
    <property type="evidence" value="ECO:0007669"/>
    <property type="project" value="UniProtKB-KW"/>
</dbReference>
<dbReference type="EC" id="3.1.-.-" evidence="3"/>